<dbReference type="Proteomes" id="UP001460888">
    <property type="component" value="Unassembled WGS sequence"/>
</dbReference>
<feature type="compositionally biased region" description="Polar residues" evidence="1">
    <location>
        <begin position="117"/>
        <end position="130"/>
    </location>
</feature>
<gene>
    <name evidence="3" type="ORF">SADO_05360</name>
</gene>
<evidence type="ECO:0000313" key="4">
    <source>
        <dbReference type="Proteomes" id="UP001460888"/>
    </source>
</evidence>
<feature type="region of interest" description="Disordered" evidence="1">
    <location>
        <begin position="81"/>
        <end position="130"/>
    </location>
</feature>
<evidence type="ECO:0000256" key="2">
    <source>
        <dbReference type="SAM" id="SignalP"/>
    </source>
</evidence>
<feature type="compositionally biased region" description="Basic and acidic residues" evidence="1">
    <location>
        <begin position="81"/>
        <end position="97"/>
    </location>
</feature>
<feature type="signal peptide" evidence="2">
    <location>
        <begin position="1"/>
        <end position="27"/>
    </location>
</feature>
<dbReference type="EMBL" id="APND01000001">
    <property type="protein sequence ID" value="MES1928661.1"/>
    <property type="molecule type" value="Genomic_DNA"/>
</dbReference>
<feature type="compositionally biased region" description="Basic and acidic residues" evidence="1">
    <location>
        <begin position="31"/>
        <end position="47"/>
    </location>
</feature>
<evidence type="ECO:0000313" key="3">
    <source>
        <dbReference type="EMBL" id="MES1928661.1"/>
    </source>
</evidence>
<reference evidence="3 4" key="1">
    <citation type="submission" date="2013-03" db="EMBL/GenBank/DDBJ databases">
        <title>Salinisphaera dokdonensis CL-ES53 Genome Sequencing.</title>
        <authorList>
            <person name="Li C."/>
            <person name="Lai Q."/>
            <person name="Shao Z."/>
        </authorList>
    </citation>
    <scope>NUCLEOTIDE SEQUENCE [LARGE SCALE GENOMIC DNA]</scope>
    <source>
        <strain evidence="3 4">CL-ES53</strain>
    </source>
</reference>
<sequence>MNIAILSRGAALALRLSLLAGACAAIAADRHDHDHGPRHDRYRDHPPAIDVYPGGSSYGLPEIQVFADPATEHWPANYLPDSHRLDGYDGKPDRITDCRGISGRTLSTREQPCPSGQKPSDNARSWSTSP</sequence>
<organism evidence="3 4">
    <name type="scientific">Salinisphaera dokdonensis CL-ES53</name>
    <dbReference type="NCBI Taxonomy" id="1304272"/>
    <lineage>
        <taxon>Bacteria</taxon>
        <taxon>Pseudomonadati</taxon>
        <taxon>Pseudomonadota</taxon>
        <taxon>Gammaproteobacteria</taxon>
        <taxon>Salinisphaerales</taxon>
        <taxon>Salinisphaeraceae</taxon>
        <taxon>Salinisphaera</taxon>
    </lineage>
</organism>
<keyword evidence="4" id="KW-1185">Reference proteome</keyword>
<comment type="caution">
    <text evidence="3">The sequence shown here is derived from an EMBL/GenBank/DDBJ whole genome shotgun (WGS) entry which is preliminary data.</text>
</comment>
<protein>
    <submittedName>
        <fullName evidence="3">Uncharacterized protein</fullName>
    </submittedName>
</protein>
<keyword evidence="2" id="KW-0732">Signal</keyword>
<evidence type="ECO:0000256" key="1">
    <source>
        <dbReference type="SAM" id="MobiDB-lite"/>
    </source>
</evidence>
<dbReference type="RefSeq" id="WP_353109863.1">
    <property type="nucleotide sequence ID" value="NZ_APND01000001.1"/>
</dbReference>
<feature type="chain" id="PRO_5046396396" evidence="2">
    <location>
        <begin position="28"/>
        <end position="130"/>
    </location>
</feature>
<proteinExistence type="predicted"/>
<feature type="region of interest" description="Disordered" evidence="1">
    <location>
        <begin position="31"/>
        <end position="54"/>
    </location>
</feature>
<accession>A0ABV2AYD4</accession>
<name>A0ABV2AYD4_9GAMM</name>